<feature type="domain" description="DUF3857" evidence="1">
    <location>
        <begin position="83"/>
        <end position="214"/>
    </location>
</feature>
<comment type="caution">
    <text evidence="2">The sequence shown here is derived from an EMBL/GenBank/DDBJ whole genome shotgun (WGS) entry which is preliminary data.</text>
</comment>
<dbReference type="Gene3D" id="2.60.120.1130">
    <property type="match status" value="1"/>
</dbReference>
<dbReference type="AlphaFoldDB" id="A0A2S7SZU0"/>
<dbReference type="Proteomes" id="UP000239872">
    <property type="component" value="Unassembled WGS sequence"/>
</dbReference>
<dbReference type="EMBL" id="PPSL01000001">
    <property type="protein sequence ID" value="PQJ12473.1"/>
    <property type="molecule type" value="Genomic_DNA"/>
</dbReference>
<protein>
    <recommendedName>
        <fullName evidence="1">DUF3857 domain-containing protein</fullName>
    </recommendedName>
</protein>
<evidence type="ECO:0000259" key="1">
    <source>
        <dbReference type="Pfam" id="PF12969"/>
    </source>
</evidence>
<gene>
    <name evidence="2" type="ORF">CJD36_001620</name>
</gene>
<organism evidence="2 3">
    <name type="scientific">Flavipsychrobacter stenotrophus</name>
    <dbReference type="NCBI Taxonomy" id="2077091"/>
    <lineage>
        <taxon>Bacteria</taxon>
        <taxon>Pseudomonadati</taxon>
        <taxon>Bacteroidota</taxon>
        <taxon>Chitinophagia</taxon>
        <taxon>Chitinophagales</taxon>
        <taxon>Chitinophagaceae</taxon>
        <taxon>Flavipsychrobacter</taxon>
    </lineage>
</organism>
<accession>A0A2S7SZU0</accession>
<evidence type="ECO:0000313" key="2">
    <source>
        <dbReference type="EMBL" id="PQJ12473.1"/>
    </source>
</evidence>
<evidence type="ECO:0000313" key="3">
    <source>
        <dbReference type="Proteomes" id="UP000239872"/>
    </source>
</evidence>
<dbReference type="Pfam" id="PF12969">
    <property type="entry name" value="DUF3857"/>
    <property type="match status" value="1"/>
</dbReference>
<proteinExistence type="predicted"/>
<dbReference type="InterPro" id="IPR024618">
    <property type="entry name" value="DUF3857"/>
</dbReference>
<keyword evidence="3" id="KW-1185">Reference proteome</keyword>
<name>A0A2S7SZU0_9BACT</name>
<reference evidence="2 3" key="1">
    <citation type="submission" date="2018-01" db="EMBL/GenBank/DDBJ databases">
        <title>A novel member of the phylum Bacteroidetes isolated from glacier ice.</title>
        <authorList>
            <person name="Liu Q."/>
            <person name="Xin Y.-H."/>
        </authorList>
    </citation>
    <scope>NUCLEOTIDE SEQUENCE [LARGE SCALE GENOMIC DNA]</scope>
    <source>
        <strain evidence="2 3">RB1R16</strain>
    </source>
</reference>
<sequence>MQSPFHYICSTKNHVTLNYKLLTCIYLCVFNFLASAAATKEIDETFIKKHLQTQVYPIDPDAAAVVLYEKTDIELSYLNNALTKVYTYHKLVKILKASAFSEANVHIFYSDNFFGRVEKVRGYTHHLNGDALVTEEIDRRDLLKKDVSENVNSVSFTLPSVKEGCVIEYSYDIRSNYKQTVLTWDVQDEYPKLESSFNITYPTNIEFTSITHVGMACKSYKEEEDAENAADNFACVRTINRANQSSYWIRRNIAAEKEEAFVQNKHNNAERLEMQMTGINTPTTIMHFNNSWDKINDELWERQKYKDMLFGINDFFDKALDSLLTPAMSAKGKTAAIYKYVRAHYHCSKKMGRISNTNLRKLEHTSEVNVAEINALLTAMLIRAKLPAAMILMSTTASVSPTETFPVLDRINYMACVVMADTEQILLDASDPNNIFGILPTYCYNGFSWILGNKGQGVNLTPDLIKNKNTYNFKINEFTDSTARLEITKKTGLLHSVAYRKAWVKNKEQKQKDIDYIKDHLPGNITVLESHVDNQDNPDTNLIMKYTCIMDLGKEPTTFINTNIIKVYESNPFKAGERKAPIEFPYKSEYAFFTSITLPPEMEPDTLAQPTAISYNNGEIYYRKMMGYIPDIHLLTVNSSFEINATSYESEWNTTIREFFQKMIDNSNEMIAIKKQLRNKTGAKH</sequence>
<dbReference type="Gene3D" id="2.60.40.3140">
    <property type="match status" value="1"/>
</dbReference>